<evidence type="ECO:0000313" key="3">
    <source>
        <dbReference type="Proteomes" id="UP000578686"/>
    </source>
</evidence>
<reference evidence="2 3" key="1">
    <citation type="submission" date="2020-03" db="EMBL/GenBank/DDBJ databases">
        <title>Draft genome of Streptomyces sp. ventii, isolated from the Axial Seamount in the Pacific Ocean, and resequencing of the two type strains Streptomyces lonarensis strain NCL 716 and Streptomyces bohaiensis strain 11A07.</title>
        <authorList>
            <person name="Loughran R.M."/>
            <person name="Pfannmuller K.M."/>
            <person name="Wasson B.J."/>
            <person name="Deadmond M.C."/>
            <person name="Paddock B.E."/>
            <person name="Koyack M.J."/>
            <person name="Gallegos D.A."/>
            <person name="Mitchell E.A."/>
            <person name="Ushijima B."/>
            <person name="Saw J.H."/>
            <person name="Mcphail K.L."/>
            <person name="Videau P."/>
        </authorList>
    </citation>
    <scope>NUCLEOTIDE SEQUENCE [LARGE SCALE GENOMIC DNA]</scope>
    <source>
        <strain evidence="2 3">NCL716</strain>
    </source>
</reference>
<evidence type="ECO:0000259" key="1">
    <source>
        <dbReference type="Pfam" id="PF00561"/>
    </source>
</evidence>
<dbReference type="InterPro" id="IPR029058">
    <property type="entry name" value="AB_hydrolase_fold"/>
</dbReference>
<accession>A0A7X6D2W3</accession>
<feature type="domain" description="AB hydrolase-1" evidence="1">
    <location>
        <begin position="23"/>
        <end position="120"/>
    </location>
</feature>
<protein>
    <submittedName>
        <fullName evidence="2">Alpha/beta hydrolase</fullName>
    </submittedName>
</protein>
<gene>
    <name evidence="2" type="ORF">HCN56_16840</name>
</gene>
<organism evidence="2 3">
    <name type="scientific">Streptomyces lonarensis</name>
    <dbReference type="NCBI Taxonomy" id="700599"/>
    <lineage>
        <taxon>Bacteria</taxon>
        <taxon>Bacillati</taxon>
        <taxon>Actinomycetota</taxon>
        <taxon>Actinomycetes</taxon>
        <taxon>Kitasatosporales</taxon>
        <taxon>Streptomycetaceae</taxon>
        <taxon>Streptomyces</taxon>
    </lineage>
</organism>
<dbReference type="AlphaFoldDB" id="A0A7X6D2W3"/>
<dbReference type="Gene3D" id="3.40.50.1820">
    <property type="entry name" value="alpha/beta hydrolase"/>
    <property type="match status" value="1"/>
</dbReference>
<evidence type="ECO:0000313" key="2">
    <source>
        <dbReference type="EMBL" id="NJQ07206.1"/>
    </source>
</evidence>
<keyword evidence="2" id="KW-0378">Hydrolase</keyword>
<dbReference type="SUPFAM" id="SSF53474">
    <property type="entry name" value="alpha/beta-Hydrolases"/>
    <property type="match status" value="1"/>
</dbReference>
<dbReference type="PANTHER" id="PTHR43433:SF10">
    <property type="entry name" value="AB HYDROLASE-1 DOMAIN-CONTAINING PROTEIN"/>
    <property type="match status" value="1"/>
</dbReference>
<dbReference type="Proteomes" id="UP000578686">
    <property type="component" value="Unassembled WGS sequence"/>
</dbReference>
<dbReference type="InterPro" id="IPR050471">
    <property type="entry name" value="AB_hydrolase"/>
</dbReference>
<name>A0A7X6D2W3_9ACTN</name>
<comment type="caution">
    <text evidence="2">The sequence shown here is derived from an EMBL/GenBank/DDBJ whole genome shotgun (WGS) entry which is preliminary data.</text>
</comment>
<proteinExistence type="predicted"/>
<dbReference type="RefSeq" id="WP_167972013.1">
    <property type="nucleotide sequence ID" value="NZ_BHZG01000074.1"/>
</dbReference>
<keyword evidence="3" id="KW-1185">Reference proteome</keyword>
<dbReference type="EMBL" id="JAAVJD010000139">
    <property type="protein sequence ID" value="NJQ07206.1"/>
    <property type="molecule type" value="Genomic_DNA"/>
</dbReference>
<dbReference type="GO" id="GO:0016787">
    <property type="term" value="F:hydrolase activity"/>
    <property type="evidence" value="ECO:0007669"/>
    <property type="project" value="UniProtKB-KW"/>
</dbReference>
<dbReference type="Pfam" id="PF00561">
    <property type="entry name" value="Abhydrolase_1"/>
    <property type="match status" value="1"/>
</dbReference>
<sequence>MPVFGSGDGVLEYERHGDPGALPVLLHHGLLGSAGVPEEWHRLARGAGVGLVAVARPGYGRSAPAAMGSIGDWPRLVAPLLDALGVDRCGVLGVSAGAPYGYALAAAAPERVTSVAVLPGLGLVDEAVTRGCYPAEPRQLFEEFARGDEEATRRYWAEQLTDGLAEFPADHPWRRALVDSLAHEAAGPGREARLQQCDWGFALGEAAATVGLWHSRTDTDVPFATAEIIASRLPAATLHEVAAPGHIPTPAAVAAALAFLTAAAATPASTA</sequence>
<dbReference type="PANTHER" id="PTHR43433">
    <property type="entry name" value="HYDROLASE, ALPHA/BETA FOLD FAMILY PROTEIN"/>
    <property type="match status" value="1"/>
</dbReference>
<dbReference type="InterPro" id="IPR000073">
    <property type="entry name" value="AB_hydrolase_1"/>
</dbReference>